<organism evidence="2 3">
    <name type="scientific">Clonostachys chloroleuca</name>
    <dbReference type="NCBI Taxonomy" id="1926264"/>
    <lineage>
        <taxon>Eukaryota</taxon>
        <taxon>Fungi</taxon>
        <taxon>Dikarya</taxon>
        <taxon>Ascomycota</taxon>
        <taxon>Pezizomycotina</taxon>
        <taxon>Sordariomycetes</taxon>
        <taxon>Hypocreomycetidae</taxon>
        <taxon>Hypocreales</taxon>
        <taxon>Bionectriaceae</taxon>
        <taxon>Clonostachys</taxon>
    </lineage>
</organism>
<keyword evidence="3" id="KW-1185">Reference proteome</keyword>
<dbReference type="AlphaFoldDB" id="A0AA35LQ24"/>
<dbReference type="InterPro" id="IPR000073">
    <property type="entry name" value="AB_hydrolase_1"/>
</dbReference>
<reference evidence="2" key="1">
    <citation type="submission" date="2023-01" db="EMBL/GenBank/DDBJ databases">
        <authorList>
            <person name="Piombo E."/>
        </authorList>
    </citation>
    <scope>NUCLEOTIDE SEQUENCE</scope>
</reference>
<dbReference type="Gene3D" id="3.40.50.1820">
    <property type="entry name" value="alpha/beta hydrolase"/>
    <property type="match status" value="1"/>
</dbReference>
<name>A0AA35LQ24_9HYPO</name>
<evidence type="ECO:0000313" key="2">
    <source>
        <dbReference type="EMBL" id="CAI6019683.1"/>
    </source>
</evidence>
<dbReference type="Proteomes" id="UP001160390">
    <property type="component" value="Unassembled WGS sequence"/>
</dbReference>
<proteinExistence type="predicted"/>
<sequence length="153" mass="17602">MEGRFRGADKFKHMLRAVYERTTADGQPGVNNANSVKFDLLGQMQVAPFLPRDIHSDLPVGLFNPYRTARLDWEGDIAWQNNRDSWKIDIPSLFICGQKDQFVPCQVAEGMERSIKNLQKLEVDSGHWTQIEAHDKVNEIIQHWVGSLKCHKQ</sequence>
<dbReference type="SUPFAM" id="SSF53474">
    <property type="entry name" value="alpha/beta-Hydrolases"/>
    <property type="match status" value="1"/>
</dbReference>
<dbReference type="Pfam" id="PF00561">
    <property type="entry name" value="Abhydrolase_1"/>
    <property type="match status" value="1"/>
</dbReference>
<feature type="domain" description="AB hydrolase-1" evidence="1">
    <location>
        <begin position="79"/>
        <end position="132"/>
    </location>
</feature>
<dbReference type="EMBL" id="CABFNP030000459">
    <property type="protein sequence ID" value="CAI6019683.1"/>
    <property type="molecule type" value="Genomic_DNA"/>
</dbReference>
<evidence type="ECO:0000259" key="1">
    <source>
        <dbReference type="Pfam" id="PF00561"/>
    </source>
</evidence>
<dbReference type="InterPro" id="IPR029058">
    <property type="entry name" value="AB_hydrolase_fold"/>
</dbReference>
<protein>
    <recommendedName>
        <fullName evidence="1">AB hydrolase-1 domain-containing protein</fullName>
    </recommendedName>
</protein>
<gene>
    <name evidence="2" type="ORF">CCHLO57077_00013326</name>
</gene>
<comment type="caution">
    <text evidence="2">The sequence shown here is derived from an EMBL/GenBank/DDBJ whole genome shotgun (WGS) entry which is preliminary data.</text>
</comment>
<accession>A0AA35LQ24</accession>
<evidence type="ECO:0000313" key="3">
    <source>
        <dbReference type="Proteomes" id="UP001160390"/>
    </source>
</evidence>